<dbReference type="EMBL" id="JBHTJH010000001">
    <property type="protein sequence ID" value="MFD0860636.1"/>
    <property type="molecule type" value="Genomic_DNA"/>
</dbReference>
<feature type="transmembrane region" description="Helical" evidence="1">
    <location>
        <begin position="24"/>
        <end position="47"/>
    </location>
</feature>
<keyword evidence="1" id="KW-1133">Transmembrane helix</keyword>
<reference evidence="3" key="1">
    <citation type="journal article" date="2019" name="Int. J. Syst. Evol. Microbiol.">
        <title>The Global Catalogue of Microorganisms (GCM) 10K type strain sequencing project: providing services to taxonomists for standard genome sequencing and annotation.</title>
        <authorList>
            <consortium name="The Broad Institute Genomics Platform"/>
            <consortium name="The Broad Institute Genome Sequencing Center for Infectious Disease"/>
            <person name="Wu L."/>
            <person name="Ma J."/>
        </authorList>
    </citation>
    <scope>NUCLEOTIDE SEQUENCE [LARGE SCALE GENOMIC DNA]</scope>
    <source>
        <strain evidence="3">CCUG 62952</strain>
    </source>
</reference>
<organism evidence="2 3">
    <name type="scientific">Sungkyunkwania multivorans</name>
    <dbReference type="NCBI Taxonomy" id="1173618"/>
    <lineage>
        <taxon>Bacteria</taxon>
        <taxon>Pseudomonadati</taxon>
        <taxon>Bacteroidota</taxon>
        <taxon>Flavobacteriia</taxon>
        <taxon>Flavobacteriales</taxon>
        <taxon>Flavobacteriaceae</taxon>
        <taxon>Sungkyunkwania</taxon>
    </lineage>
</organism>
<accession>A0ABW3CSG9</accession>
<sequence length="50" mass="5921">MKLVKDPENERRDYIFQKNTKTIFGARFITAALIFLIITVIATGIYFEYF</sequence>
<comment type="caution">
    <text evidence="2">The sequence shown here is derived from an EMBL/GenBank/DDBJ whole genome shotgun (WGS) entry which is preliminary data.</text>
</comment>
<dbReference type="RefSeq" id="WP_386402237.1">
    <property type="nucleotide sequence ID" value="NZ_JBHTJH010000001.1"/>
</dbReference>
<name>A0ABW3CSG9_9FLAO</name>
<keyword evidence="3" id="KW-1185">Reference proteome</keyword>
<evidence type="ECO:0000313" key="3">
    <source>
        <dbReference type="Proteomes" id="UP001596978"/>
    </source>
</evidence>
<protein>
    <submittedName>
        <fullName evidence="2">Uncharacterized protein</fullName>
    </submittedName>
</protein>
<gene>
    <name evidence="2" type="ORF">ACFQ1M_00325</name>
</gene>
<keyword evidence="1" id="KW-0472">Membrane</keyword>
<keyword evidence="1" id="KW-0812">Transmembrane</keyword>
<proteinExistence type="predicted"/>
<evidence type="ECO:0000256" key="1">
    <source>
        <dbReference type="SAM" id="Phobius"/>
    </source>
</evidence>
<evidence type="ECO:0000313" key="2">
    <source>
        <dbReference type="EMBL" id="MFD0860636.1"/>
    </source>
</evidence>
<dbReference type="Proteomes" id="UP001596978">
    <property type="component" value="Unassembled WGS sequence"/>
</dbReference>